<dbReference type="AlphaFoldDB" id="A0A4Y7J7G0"/>
<accession>A0A4Y7J7G0</accession>
<reference evidence="2 3" key="1">
    <citation type="journal article" date="2018" name="Science">
        <title>The opium poppy genome and morphinan production.</title>
        <authorList>
            <person name="Guo L."/>
            <person name="Winzer T."/>
            <person name="Yang X."/>
            <person name="Li Y."/>
            <person name="Ning Z."/>
            <person name="He Z."/>
            <person name="Teodor R."/>
            <person name="Lu Y."/>
            <person name="Bowser T.A."/>
            <person name="Graham I.A."/>
            <person name="Ye K."/>
        </authorList>
    </citation>
    <scope>NUCLEOTIDE SEQUENCE [LARGE SCALE GENOMIC DNA]</scope>
    <source>
        <strain evidence="3">cv. HN1</strain>
        <tissue evidence="2">Leaves</tissue>
    </source>
</reference>
<dbReference type="OMA" id="ACPLKKM"/>
<dbReference type="PANTHER" id="PTHR46142:SF13">
    <property type="entry name" value="LACTOYLGLUTATHIONE LYASE_GLYOXALASE I FAMILY PROTEIN"/>
    <property type="match status" value="1"/>
</dbReference>
<feature type="domain" description="VOC" evidence="1">
    <location>
        <begin position="1"/>
        <end position="72"/>
    </location>
</feature>
<dbReference type="InterPro" id="IPR029068">
    <property type="entry name" value="Glyas_Bleomycin-R_OHBP_Dase"/>
</dbReference>
<dbReference type="InterPro" id="IPR037523">
    <property type="entry name" value="VOC_core"/>
</dbReference>
<evidence type="ECO:0000313" key="3">
    <source>
        <dbReference type="Proteomes" id="UP000316621"/>
    </source>
</evidence>
<keyword evidence="3" id="KW-1185">Reference proteome</keyword>
<protein>
    <recommendedName>
        <fullName evidence="1">VOC domain-containing protein</fullName>
    </recommendedName>
</protein>
<feature type="non-terminal residue" evidence="2">
    <location>
        <position position="1"/>
    </location>
</feature>
<dbReference type="Gene3D" id="3.10.180.10">
    <property type="entry name" value="2,3-Dihydroxybiphenyl 1,2-Dioxygenase, domain 1"/>
    <property type="match status" value="1"/>
</dbReference>
<name>A0A4Y7J7G0_PAPSO</name>
<dbReference type="PANTHER" id="PTHR46142">
    <property type="match status" value="1"/>
</dbReference>
<dbReference type="Proteomes" id="UP000316621">
    <property type="component" value="Chromosome 3"/>
</dbReference>
<evidence type="ECO:0000259" key="1">
    <source>
        <dbReference type="PROSITE" id="PS51819"/>
    </source>
</evidence>
<gene>
    <name evidence="2" type="ORF">C5167_014556</name>
</gene>
<dbReference type="SUPFAM" id="SSF54593">
    <property type="entry name" value="Glyoxalase/Bleomycin resistance protein/Dihydroxybiphenyl dioxygenase"/>
    <property type="match status" value="1"/>
</dbReference>
<organism evidence="2 3">
    <name type="scientific">Papaver somniferum</name>
    <name type="common">Opium poppy</name>
    <dbReference type="NCBI Taxonomy" id="3469"/>
    <lineage>
        <taxon>Eukaryota</taxon>
        <taxon>Viridiplantae</taxon>
        <taxon>Streptophyta</taxon>
        <taxon>Embryophyta</taxon>
        <taxon>Tracheophyta</taxon>
        <taxon>Spermatophyta</taxon>
        <taxon>Magnoliopsida</taxon>
        <taxon>Ranunculales</taxon>
        <taxon>Papaveraceae</taxon>
        <taxon>Papaveroideae</taxon>
        <taxon>Papaver</taxon>
    </lineage>
</organism>
<evidence type="ECO:0000313" key="2">
    <source>
        <dbReference type="EMBL" id="RZC55708.1"/>
    </source>
</evidence>
<sequence>CNSVDDLRAKPLFINPKDNHISFQCTDISLVKRKLAEMGMKYETAIVEEGGIRVDQLFFHDPDGYMIEICNCENLPVLPLLACPLKKMSAYNEPSKSCT</sequence>
<proteinExistence type="predicted"/>
<dbReference type="EMBL" id="CM010717">
    <property type="protein sequence ID" value="RZC55708.1"/>
    <property type="molecule type" value="Genomic_DNA"/>
</dbReference>
<dbReference type="Gramene" id="RZC55708">
    <property type="protein sequence ID" value="RZC55708"/>
    <property type="gene ID" value="C5167_014556"/>
</dbReference>
<dbReference type="PROSITE" id="PS51819">
    <property type="entry name" value="VOC"/>
    <property type="match status" value="1"/>
</dbReference>